<keyword evidence="1 4" id="KW-0378">Hydrolase</keyword>
<dbReference type="SUPFAM" id="SSF53474">
    <property type="entry name" value="alpha/beta-Hydrolases"/>
    <property type="match status" value="1"/>
</dbReference>
<reference evidence="4 6" key="2">
    <citation type="submission" date="2018-06" db="EMBL/GenBank/DDBJ databases">
        <title>Genomic Encyclopedia of Type Strains, Phase III (KMG-III): the genomes of soil and plant-associated and newly described type strains.</title>
        <authorList>
            <person name="Whitman W."/>
        </authorList>
    </citation>
    <scope>NUCLEOTIDE SEQUENCE [LARGE SCALE GENOMIC DNA]</scope>
    <source>
        <strain evidence="4 6">CGMCC 1.15366</strain>
    </source>
</reference>
<evidence type="ECO:0000313" key="6">
    <source>
        <dbReference type="Proteomes" id="UP000249203"/>
    </source>
</evidence>
<dbReference type="InterPro" id="IPR050300">
    <property type="entry name" value="GDXG_lipolytic_enzyme"/>
</dbReference>
<dbReference type="InterPro" id="IPR029058">
    <property type="entry name" value="AB_hydrolase_fold"/>
</dbReference>
<feature type="signal peptide" evidence="2">
    <location>
        <begin position="1"/>
        <end position="25"/>
    </location>
</feature>
<proteinExistence type="predicted"/>
<dbReference type="RefSeq" id="WP_111568388.1">
    <property type="nucleotide sequence ID" value="NZ_PIPK01000003.1"/>
</dbReference>
<dbReference type="Gene3D" id="3.40.50.1820">
    <property type="entry name" value="alpha/beta hydrolase"/>
    <property type="match status" value="1"/>
</dbReference>
<protein>
    <submittedName>
        <fullName evidence="4">Alpha/beta hydrolase family protein</fullName>
    </submittedName>
</protein>
<feature type="domain" description="BD-FAE-like" evidence="3">
    <location>
        <begin position="51"/>
        <end position="194"/>
    </location>
</feature>
<organism evidence="4 6">
    <name type="scientific">Aliidiomarina maris</name>
    <dbReference type="NCBI Taxonomy" id="531312"/>
    <lineage>
        <taxon>Bacteria</taxon>
        <taxon>Pseudomonadati</taxon>
        <taxon>Pseudomonadota</taxon>
        <taxon>Gammaproteobacteria</taxon>
        <taxon>Alteromonadales</taxon>
        <taxon>Idiomarinaceae</taxon>
        <taxon>Aliidiomarina</taxon>
    </lineage>
</organism>
<keyword evidence="2" id="KW-0732">Signal</keyword>
<dbReference type="PANTHER" id="PTHR48081:SF33">
    <property type="entry name" value="KYNURENINE FORMAMIDASE"/>
    <property type="match status" value="1"/>
</dbReference>
<dbReference type="Proteomes" id="UP000287865">
    <property type="component" value="Unassembled WGS sequence"/>
</dbReference>
<evidence type="ECO:0000256" key="1">
    <source>
        <dbReference type="ARBA" id="ARBA00022801"/>
    </source>
</evidence>
<feature type="chain" id="PRO_5016234836" evidence="2">
    <location>
        <begin position="26"/>
        <end position="209"/>
    </location>
</feature>
<dbReference type="Pfam" id="PF20434">
    <property type="entry name" value="BD-FAE"/>
    <property type="match status" value="1"/>
</dbReference>
<evidence type="ECO:0000313" key="5">
    <source>
        <dbReference type="EMBL" id="RUO27399.1"/>
    </source>
</evidence>
<dbReference type="AlphaFoldDB" id="A0A327X2E9"/>
<accession>A0A327X2E9</accession>
<evidence type="ECO:0000259" key="3">
    <source>
        <dbReference type="Pfam" id="PF20434"/>
    </source>
</evidence>
<dbReference type="OrthoDB" id="9775851at2"/>
<dbReference type="EMBL" id="QLMD01000002">
    <property type="protein sequence ID" value="RAK00588.1"/>
    <property type="molecule type" value="Genomic_DNA"/>
</dbReference>
<evidence type="ECO:0000313" key="7">
    <source>
        <dbReference type="Proteomes" id="UP000287865"/>
    </source>
</evidence>
<dbReference type="Proteomes" id="UP000249203">
    <property type="component" value="Unassembled WGS sequence"/>
</dbReference>
<dbReference type="EMBL" id="PIPK01000003">
    <property type="protein sequence ID" value="RUO27399.1"/>
    <property type="molecule type" value="Genomic_DNA"/>
</dbReference>
<evidence type="ECO:0000256" key="2">
    <source>
        <dbReference type="SAM" id="SignalP"/>
    </source>
</evidence>
<evidence type="ECO:0000313" key="4">
    <source>
        <dbReference type="EMBL" id="RAK00588.1"/>
    </source>
</evidence>
<dbReference type="GO" id="GO:0016787">
    <property type="term" value="F:hydrolase activity"/>
    <property type="evidence" value="ECO:0007669"/>
    <property type="project" value="UniProtKB-KW"/>
</dbReference>
<name>A0A327X2E9_9GAMM</name>
<comment type="caution">
    <text evidence="4">The sequence shown here is derived from an EMBL/GenBank/DDBJ whole genome shotgun (WGS) entry which is preliminary data.</text>
</comment>
<sequence>MLQPIAKLSAALCALLLAACSPTSALNTVVPSGSYHKVDDIAYGEHARQTMDVYLPSDGPLKQAVMVFVYGGSWEDGDKQDFEFIGQAFARLGYVTVVPNYRVYPDVEFPDFIHDIAKALAMLPEQFERADIRQHLPEQQCVSGRQVILAGHSAGAHTAALIATDPQYLAEQQAEVELLALIGLAGPYDLPLEHERVKDKFTRVVATLI</sequence>
<dbReference type="PROSITE" id="PS51257">
    <property type="entry name" value="PROKAR_LIPOPROTEIN"/>
    <property type="match status" value="1"/>
</dbReference>
<gene>
    <name evidence="4" type="ORF">B0I24_10213</name>
    <name evidence="5" type="ORF">CWE07_05510</name>
</gene>
<reference evidence="5 7" key="1">
    <citation type="journal article" date="2018" name="Front. Microbiol.">
        <title>Genome-Based Analysis Reveals the Taxonomy and Diversity of the Family Idiomarinaceae.</title>
        <authorList>
            <person name="Liu Y."/>
            <person name="Lai Q."/>
            <person name="Shao Z."/>
        </authorList>
    </citation>
    <scope>NUCLEOTIDE SEQUENCE [LARGE SCALE GENOMIC DNA]</scope>
    <source>
        <strain evidence="5 7">CF12-14</strain>
    </source>
</reference>
<dbReference type="InterPro" id="IPR049492">
    <property type="entry name" value="BD-FAE-like_dom"/>
</dbReference>
<dbReference type="PANTHER" id="PTHR48081">
    <property type="entry name" value="AB HYDROLASE SUPERFAMILY PROTEIN C4A8.06C"/>
    <property type="match status" value="1"/>
</dbReference>
<keyword evidence="7" id="KW-1185">Reference proteome</keyword>